<evidence type="ECO:0000256" key="1">
    <source>
        <dbReference type="SAM" id="MobiDB-lite"/>
    </source>
</evidence>
<dbReference type="PANTHER" id="PTHR13060">
    <property type="entry name" value="SGT1 PROTEIN HSGT1 SUPPRESSOR OF GCR2"/>
    <property type="match status" value="1"/>
</dbReference>
<accession>A0A8J2HDI4</accession>
<dbReference type="OrthoDB" id="27237at2759"/>
<comment type="caution">
    <text evidence="2">The sequence shown here is derived from an EMBL/GenBank/DDBJ whole genome shotgun (WGS) entry which is preliminary data.</text>
</comment>
<gene>
    <name evidence="2" type="ORF">HICCMSTLAB_LOCUS7902</name>
</gene>
<dbReference type="Pfam" id="PF07093">
    <property type="entry name" value="SGT1"/>
    <property type="match status" value="1"/>
</dbReference>
<feature type="compositionally biased region" description="Basic and acidic residues" evidence="1">
    <location>
        <begin position="471"/>
        <end position="486"/>
    </location>
</feature>
<reference evidence="2" key="1">
    <citation type="submission" date="2021-04" db="EMBL/GenBank/DDBJ databases">
        <authorList>
            <person name="Chebbi M.A.C M."/>
        </authorList>
    </citation>
    <scope>NUCLEOTIDE SEQUENCE</scope>
</reference>
<feature type="region of interest" description="Disordered" evidence="1">
    <location>
        <begin position="511"/>
        <end position="532"/>
    </location>
</feature>
<evidence type="ECO:0000313" key="3">
    <source>
        <dbReference type="Proteomes" id="UP000786811"/>
    </source>
</evidence>
<protein>
    <submittedName>
        <fullName evidence="2">Similar to ecd: Protein ecdysoneless (Drosophila melanogaster)</fullName>
    </submittedName>
</protein>
<dbReference type="InterPro" id="IPR010770">
    <property type="entry name" value="Ecd"/>
</dbReference>
<dbReference type="AlphaFoldDB" id="A0A8J2HDI4"/>
<dbReference type="PANTHER" id="PTHR13060:SF0">
    <property type="entry name" value="PROTEIN ECDYSONELESS HOMOLOG"/>
    <property type="match status" value="1"/>
</dbReference>
<dbReference type="EMBL" id="CAJNRD030001121">
    <property type="protein sequence ID" value="CAG5095826.1"/>
    <property type="molecule type" value="Genomic_DNA"/>
</dbReference>
<keyword evidence="3" id="KW-1185">Reference proteome</keyword>
<evidence type="ECO:0000313" key="2">
    <source>
        <dbReference type="EMBL" id="CAG5095826.1"/>
    </source>
</evidence>
<feature type="region of interest" description="Disordered" evidence="1">
    <location>
        <begin position="466"/>
        <end position="486"/>
    </location>
</feature>
<name>A0A8J2HDI4_COTCN</name>
<sequence>MAAIRVQNEDTLECFLYPKFCYSMETDSVTETILNDEISKYNEFINKFTNDYLWHHDSLVFYPRTKQAIVLNQMLHSSTVSHDLSLVPHIYASLRFDEDVGDEWFTVFLIFKLTESFDGLIARIVDSDGEFLLIETADFLPRWLEPENCQDRVYIFDGRIHVIQDRRVLPIQQLKRISENSQNYLLSREVQDTLKKRLAAYPDELNLRKHKARAFLPEKAASILAQNPGLIAPAVRTIVHSDPSERTVCRAMRYFPPEQRTMVNVQMTKCLYAMSSHCRYNGDPRTGWNSPPTNSPKYNAHILGIKIACGLEMLVARANEQLKRNESSESIDDNQWREYRRRLEASGYFRSTLEGSKERERLTQTAKEYLIAHPLNTTQVLTDDSAALKILKAWKNVKTEDFEMHAQDEASLSPPDDDSWLSVDAAQLEAMLGQHWARSSKKTPQEPISIKDKVKVFLNQKSDADGIEFSSESRGDDENKNDIEDVGRIDFDPEVFDSTLRDILDLVVPGGDGEFDGSSEGSLGGDEEDERGGEMDKYMKLMDSQLEAELVKDTASMSSCFKDSVESNLMESIEEEAGGAGPAGNIIGGPVRRLMHLQLQSPTAVPPDLQS</sequence>
<dbReference type="GO" id="GO:0005634">
    <property type="term" value="C:nucleus"/>
    <property type="evidence" value="ECO:0007669"/>
    <property type="project" value="TreeGrafter"/>
</dbReference>
<dbReference type="Proteomes" id="UP000786811">
    <property type="component" value="Unassembled WGS sequence"/>
</dbReference>
<organism evidence="2 3">
    <name type="scientific">Cotesia congregata</name>
    <name type="common">Parasitoid wasp</name>
    <name type="synonym">Apanteles congregatus</name>
    <dbReference type="NCBI Taxonomy" id="51543"/>
    <lineage>
        <taxon>Eukaryota</taxon>
        <taxon>Metazoa</taxon>
        <taxon>Ecdysozoa</taxon>
        <taxon>Arthropoda</taxon>
        <taxon>Hexapoda</taxon>
        <taxon>Insecta</taxon>
        <taxon>Pterygota</taxon>
        <taxon>Neoptera</taxon>
        <taxon>Endopterygota</taxon>
        <taxon>Hymenoptera</taxon>
        <taxon>Apocrita</taxon>
        <taxon>Ichneumonoidea</taxon>
        <taxon>Braconidae</taxon>
        <taxon>Microgastrinae</taxon>
        <taxon>Cotesia</taxon>
    </lineage>
</organism>
<proteinExistence type="predicted"/>